<keyword evidence="3" id="KW-1185">Reference proteome</keyword>
<sequence>MVGGVEPRSSPRRQGEAVIVIELRRSSFGDADAGGGGACAELAVLHDVVWRKSSFSGDDAGGGGTCVEPADLCGVAWRKSARSEGGTGGTCVKLAVLHDVVGVRDSTSPQSGHLTIGRETLTALLDRIKSGVLDL</sequence>
<organism evidence="2 3">
    <name type="scientific">Actinomadura parmotrematis</name>
    <dbReference type="NCBI Taxonomy" id="2864039"/>
    <lineage>
        <taxon>Bacteria</taxon>
        <taxon>Bacillati</taxon>
        <taxon>Actinomycetota</taxon>
        <taxon>Actinomycetes</taxon>
        <taxon>Streptosporangiales</taxon>
        <taxon>Thermomonosporaceae</taxon>
        <taxon>Actinomadura</taxon>
    </lineage>
</organism>
<accession>A0ABS7FRN8</accession>
<evidence type="ECO:0000313" key="3">
    <source>
        <dbReference type="Proteomes" id="UP000774570"/>
    </source>
</evidence>
<evidence type="ECO:0000313" key="2">
    <source>
        <dbReference type="EMBL" id="MBW8483058.1"/>
    </source>
</evidence>
<gene>
    <name evidence="2" type="ORF">K1Y72_11805</name>
</gene>
<dbReference type="Proteomes" id="UP000774570">
    <property type="component" value="Unassembled WGS sequence"/>
</dbReference>
<feature type="domain" description="DUF397" evidence="1">
    <location>
        <begin position="76"/>
        <end position="129"/>
    </location>
</feature>
<evidence type="ECO:0000259" key="1">
    <source>
        <dbReference type="Pfam" id="PF04149"/>
    </source>
</evidence>
<dbReference type="EMBL" id="JAIBOA010000006">
    <property type="protein sequence ID" value="MBW8483058.1"/>
    <property type="molecule type" value="Genomic_DNA"/>
</dbReference>
<name>A0ABS7FRN8_9ACTN</name>
<comment type="caution">
    <text evidence="2">The sequence shown here is derived from an EMBL/GenBank/DDBJ whole genome shotgun (WGS) entry which is preliminary data.</text>
</comment>
<dbReference type="InterPro" id="IPR007278">
    <property type="entry name" value="DUF397"/>
</dbReference>
<protein>
    <submittedName>
        <fullName evidence="2">DUF397 domain-containing protein</fullName>
    </submittedName>
</protein>
<dbReference type="Pfam" id="PF04149">
    <property type="entry name" value="DUF397"/>
    <property type="match status" value="1"/>
</dbReference>
<reference evidence="2 3" key="1">
    <citation type="submission" date="2021-07" db="EMBL/GenBank/DDBJ databases">
        <title>Actinomadura sp. PM05-2 isolated from lichen.</title>
        <authorList>
            <person name="Somphong A."/>
            <person name="Phongsopitanun W."/>
            <person name="Tanasupawat S."/>
            <person name="Peongsungnone V."/>
        </authorList>
    </citation>
    <scope>NUCLEOTIDE SEQUENCE [LARGE SCALE GENOMIC DNA]</scope>
    <source>
        <strain evidence="2 3">PM05-2</strain>
    </source>
</reference>
<proteinExistence type="predicted"/>